<gene>
    <name evidence="1" type="ORF">Tci_697805</name>
</gene>
<organism evidence="1">
    <name type="scientific">Tanacetum cinerariifolium</name>
    <name type="common">Dalmatian daisy</name>
    <name type="synonym">Chrysanthemum cinerariifolium</name>
    <dbReference type="NCBI Taxonomy" id="118510"/>
    <lineage>
        <taxon>Eukaryota</taxon>
        <taxon>Viridiplantae</taxon>
        <taxon>Streptophyta</taxon>
        <taxon>Embryophyta</taxon>
        <taxon>Tracheophyta</taxon>
        <taxon>Spermatophyta</taxon>
        <taxon>Magnoliopsida</taxon>
        <taxon>eudicotyledons</taxon>
        <taxon>Gunneridae</taxon>
        <taxon>Pentapetalae</taxon>
        <taxon>asterids</taxon>
        <taxon>campanulids</taxon>
        <taxon>Asterales</taxon>
        <taxon>Asteraceae</taxon>
        <taxon>Asteroideae</taxon>
        <taxon>Anthemideae</taxon>
        <taxon>Anthemidinae</taxon>
        <taxon>Tanacetum</taxon>
    </lineage>
</organism>
<accession>A0A699L8F4</accession>
<comment type="caution">
    <text evidence="1">The sequence shown here is derived from an EMBL/GenBank/DDBJ whole genome shotgun (WGS) entry which is preliminary data.</text>
</comment>
<sequence>MDVYISEEYMVKRRMEKKLAVARAKGTGVSSNACKIDKNGEKMNKKGHSSSPFIKIRQKDYGFTETSVFNFCFSP</sequence>
<dbReference type="AlphaFoldDB" id="A0A699L8F4"/>
<proteinExistence type="predicted"/>
<reference evidence="1" key="1">
    <citation type="journal article" date="2019" name="Sci. Rep.">
        <title>Draft genome of Tanacetum cinerariifolium, the natural source of mosquito coil.</title>
        <authorList>
            <person name="Yamashiro T."/>
            <person name="Shiraishi A."/>
            <person name="Satake H."/>
            <person name="Nakayama K."/>
        </authorList>
    </citation>
    <scope>NUCLEOTIDE SEQUENCE</scope>
</reference>
<dbReference type="EMBL" id="BKCJ010587040">
    <property type="protein sequence ID" value="GFB25834.1"/>
    <property type="molecule type" value="Genomic_DNA"/>
</dbReference>
<name>A0A699L8F4_TANCI</name>
<protein>
    <submittedName>
        <fullName evidence="1">Uncharacterized protein</fullName>
    </submittedName>
</protein>
<evidence type="ECO:0000313" key="1">
    <source>
        <dbReference type="EMBL" id="GFB25834.1"/>
    </source>
</evidence>